<protein>
    <submittedName>
        <fullName evidence="2">Uncharacterized protein</fullName>
    </submittedName>
</protein>
<name>A0A2L2T2U4_9HYPO</name>
<evidence type="ECO:0000313" key="2">
    <source>
        <dbReference type="EMBL" id="CEI40548.1"/>
    </source>
</evidence>
<organism evidence="2 3">
    <name type="scientific">Fusarium venenatum</name>
    <dbReference type="NCBI Taxonomy" id="56646"/>
    <lineage>
        <taxon>Eukaryota</taxon>
        <taxon>Fungi</taxon>
        <taxon>Dikarya</taxon>
        <taxon>Ascomycota</taxon>
        <taxon>Pezizomycotina</taxon>
        <taxon>Sordariomycetes</taxon>
        <taxon>Hypocreomycetidae</taxon>
        <taxon>Hypocreales</taxon>
        <taxon>Nectriaceae</taxon>
        <taxon>Fusarium</taxon>
    </lineage>
</organism>
<feature type="region of interest" description="Disordered" evidence="1">
    <location>
        <begin position="1"/>
        <end position="26"/>
    </location>
</feature>
<dbReference type="Proteomes" id="UP000245910">
    <property type="component" value="Chromosome IIII"/>
</dbReference>
<accession>A0A2L2T2U4</accession>
<dbReference type="EMBL" id="LN649232">
    <property type="protein sequence ID" value="CEI40548.1"/>
    <property type="molecule type" value="Genomic_DNA"/>
</dbReference>
<evidence type="ECO:0000256" key="1">
    <source>
        <dbReference type="SAM" id="MobiDB-lite"/>
    </source>
</evidence>
<reference evidence="3" key="1">
    <citation type="submission" date="2014-10" db="EMBL/GenBank/DDBJ databases">
        <authorList>
            <person name="King R."/>
        </authorList>
    </citation>
    <scope>NUCLEOTIDE SEQUENCE [LARGE SCALE GENOMIC DNA]</scope>
    <source>
        <strain evidence="3">A3/5</strain>
    </source>
</reference>
<evidence type="ECO:0000313" key="3">
    <source>
        <dbReference type="Proteomes" id="UP000245910"/>
    </source>
</evidence>
<feature type="region of interest" description="Disordered" evidence="1">
    <location>
        <begin position="38"/>
        <end position="61"/>
    </location>
</feature>
<proteinExistence type="predicted"/>
<keyword evidence="3" id="KW-1185">Reference proteome</keyword>
<dbReference type="AlphaFoldDB" id="A0A2L2T2U4"/>
<sequence length="61" mass="6424">MTDVGKTTKGKAARSEAQQDKPPSVSFLDLKVCLANSKGRKRSLSMDLTAPPGWDSGSGSE</sequence>